<dbReference type="GO" id="GO:0005829">
    <property type="term" value="C:cytosol"/>
    <property type="evidence" value="ECO:0007669"/>
    <property type="project" value="TreeGrafter"/>
</dbReference>
<comment type="caution">
    <text evidence="16">The sequence shown here is derived from an EMBL/GenBank/DDBJ whole genome shotgun (WGS) entry which is preliminary data.</text>
</comment>
<protein>
    <recommendedName>
        <fullName evidence="4">16S rRNA (cytosine(967)-C(5))-methyltransferase</fullName>
        <ecNumber evidence="4">2.1.1.176</ecNumber>
    </recommendedName>
    <alternativeName>
        <fullName evidence="11">16S rRNA m5C967 methyltransferase</fullName>
    </alternativeName>
    <alternativeName>
        <fullName evidence="12">rRNA (cytosine-C(5)-)-methyltransferase RsmB</fullName>
    </alternativeName>
</protein>
<name>A0A4R1ENZ9_9GAMM</name>
<dbReference type="RefSeq" id="WP_131907491.1">
    <property type="nucleotide sequence ID" value="NZ_BAAAFU010000007.1"/>
</dbReference>
<reference evidence="16 17" key="1">
    <citation type="submission" date="2019-03" db="EMBL/GenBank/DDBJ databases">
        <title>Genomic Encyclopedia of Type Strains, Phase IV (KMG-IV): sequencing the most valuable type-strain genomes for metagenomic binning, comparative biology and taxonomic classification.</title>
        <authorList>
            <person name="Goeker M."/>
        </authorList>
    </citation>
    <scope>NUCLEOTIDE SEQUENCE [LARGE SCALE GENOMIC DNA]</scope>
    <source>
        <strain evidence="16 17">DSM 24830</strain>
    </source>
</reference>
<dbReference type="EC" id="2.1.1.176" evidence="4"/>
<evidence type="ECO:0000256" key="13">
    <source>
        <dbReference type="ARBA" id="ARBA00047283"/>
    </source>
</evidence>
<dbReference type="InterPro" id="IPR029063">
    <property type="entry name" value="SAM-dependent_MTases_sf"/>
</dbReference>
<dbReference type="GO" id="GO:0006355">
    <property type="term" value="P:regulation of DNA-templated transcription"/>
    <property type="evidence" value="ECO:0007669"/>
    <property type="project" value="InterPro"/>
</dbReference>
<evidence type="ECO:0000256" key="5">
    <source>
        <dbReference type="ARBA" id="ARBA00022490"/>
    </source>
</evidence>
<dbReference type="NCBIfam" id="TIGR00563">
    <property type="entry name" value="rsmB"/>
    <property type="match status" value="1"/>
</dbReference>
<dbReference type="Gene3D" id="3.40.50.150">
    <property type="entry name" value="Vaccinia Virus protein VP39"/>
    <property type="match status" value="1"/>
</dbReference>
<keyword evidence="17" id="KW-1185">Reference proteome</keyword>
<feature type="binding site" evidence="14">
    <location>
        <position position="302"/>
    </location>
    <ligand>
        <name>S-adenosyl-L-methionine</name>
        <dbReference type="ChEBI" id="CHEBI:59789"/>
    </ligand>
</feature>
<dbReference type="InterPro" id="IPR018314">
    <property type="entry name" value="RsmB/NOL1/NOP2-like_CS"/>
</dbReference>
<evidence type="ECO:0000256" key="12">
    <source>
        <dbReference type="ARBA" id="ARBA00031088"/>
    </source>
</evidence>
<gene>
    <name evidence="16" type="ORF">EV695_3735</name>
</gene>
<dbReference type="Proteomes" id="UP000294887">
    <property type="component" value="Unassembled WGS sequence"/>
</dbReference>
<dbReference type="Gene3D" id="3.30.70.1170">
    <property type="entry name" value="Sun protein, domain 3"/>
    <property type="match status" value="1"/>
</dbReference>
<comment type="catalytic activity">
    <reaction evidence="13">
        <text>cytidine(967) in 16S rRNA + S-adenosyl-L-methionine = 5-methylcytidine(967) in 16S rRNA + S-adenosyl-L-homocysteine + H(+)</text>
        <dbReference type="Rhea" id="RHEA:42748"/>
        <dbReference type="Rhea" id="RHEA-COMP:10219"/>
        <dbReference type="Rhea" id="RHEA-COMP:10220"/>
        <dbReference type="ChEBI" id="CHEBI:15378"/>
        <dbReference type="ChEBI" id="CHEBI:57856"/>
        <dbReference type="ChEBI" id="CHEBI:59789"/>
        <dbReference type="ChEBI" id="CHEBI:74483"/>
        <dbReference type="ChEBI" id="CHEBI:82748"/>
        <dbReference type="EC" id="2.1.1.176"/>
    </reaction>
</comment>
<evidence type="ECO:0000256" key="2">
    <source>
        <dbReference type="ARBA" id="ARBA00004496"/>
    </source>
</evidence>
<evidence type="ECO:0000256" key="1">
    <source>
        <dbReference type="ARBA" id="ARBA00002724"/>
    </source>
</evidence>
<feature type="domain" description="SAM-dependent MTase RsmB/NOP-type" evidence="15">
    <location>
        <begin position="163"/>
        <end position="428"/>
    </location>
</feature>
<proteinExistence type="inferred from homology"/>
<dbReference type="AlphaFoldDB" id="A0A4R1ENZ9"/>
<dbReference type="Pfam" id="PF01029">
    <property type="entry name" value="NusB"/>
    <property type="match status" value="1"/>
</dbReference>
<dbReference type="EMBL" id="SMFQ01000005">
    <property type="protein sequence ID" value="TCJ82997.1"/>
    <property type="molecule type" value="Genomic_DNA"/>
</dbReference>
<keyword evidence="9 14" id="KW-0949">S-adenosyl-L-methionine</keyword>
<dbReference type="GO" id="GO:0070475">
    <property type="term" value="P:rRNA base methylation"/>
    <property type="evidence" value="ECO:0007669"/>
    <property type="project" value="TreeGrafter"/>
</dbReference>
<dbReference type="Pfam" id="PF22458">
    <property type="entry name" value="RsmF-B_ferredox"/>
    <property type="match status" value="1"/>
</dbReference>
<dbReference type="NCBIfam" id="NF008149">
    <property type="entry name" value="PRK10901.1"/>
    <property type="match status" value="1"/>
</dbReference>
<comment type="similarity">
    <text evidence="3 14">Belongs to the class I-like SAM-binding methyltransferase superfamily. RsmB/NOP family.</text>
</comment>
<evidence type="ECO:0000256" key="10">
    <source>
        <dbReference type="ARBA" id="ARBA00022884"/>
    </source>
</evidence>
<keyword evidence="6" id="KW-0698">rRNA processing</keyword>
<dbReference type="PANTHER" id="PTHR22807:SF61">
    <property type="entry name" value="NOL1_NOP2_SUN FAMILY PROTEIN _ ANTITERMINATION NUSB DOMAIN-CONTAINING PROTEIN"/>
    <property type="match status" value="1"/>
</dbReference>
<evidence type="ECO:0000259" key="15">
    <source>
        <dbReference type="PROSITE" id="PS51686"/>
    </source>
</evidence>
<dbReference type="InterPro" id="IPR049560">
    <property type="entry name" value="MeTrfase_RsmB-F_NOP2_cat"/>
</dbReference>
<evidence type="ECO:0000256" key="11">
    <source>
        <dbReference type="ARBA" id="ARBA00030399"/>
    </source>
</evidence>
<dbReference type="PRINTS" id="PR02008">
    <property type="entry name" value="RCMTFAMILY"/>
</dbReference>
<dbReference type="OrthoDB" id="9810297at2"/>
<dbReference type="PROSITE" id="PS51686">
    <property type="entry name" value="SAM_MT_RSMB_NOP"/>
    <property type="match status" value="1"/>
</dbReference>
<evidence type="ECO:0000256" key="9">
    <source>
        <dbReference type="ARBA" id="ARBA00022691"/>
    </source>
</evidence>
<feature type="binding site" evidence="14">
    <location>
        <position position="321"/>
    </location>
    <ligand>
        <name>S-adenosyl-L-methionine</name>
        <dbReference type="ChEBI" id="CHEBI:59789"/>
    </ligand>
</feature>
<keyword evidence="8 14" id="KW-0808">Transferase</keyword>
<feature type="active site" description="Nucleophile" evidence="14">
    <location>
        <position position="374"/>
    </location>
</feature>
<comment type="function">
    <text evidence="1">Specifically methylates the cytosine at position 967 (m5C967) of 16S rRNA.</text>
</comment>
<dbReference type="InterPro" id="IPR023267">
    <property type="entry name" value="RCMT"/>
</dbReference>
<evidence type="ECO:0000256" key="8">
    <source>
        <dbReference type="ARBA" id="ARBA00022679"/>
    </source>
</evidence>
<evidence type="ECO:0000256" key="3">
    <source>
        <dbReference type="ARBA" id="ARBA00007494"/>
    </source>
</evidence>
<evidence type="ECO:0000256" key="14">
    <source>
        <dbReference type="PROSITE-ProRule" id="PRU01023"/>
    </source>
</evidence>
<keyword evidence="5" id="KW-0963">Cytoplasm</keyword>
<sequence length="432" mass="47868">MQKNNNKQAVNPRVAAARILQSVIYNGESLSTALSDNDSPMVSDLCYGSLRWHEPLSALISILMSKSLKKKDKDVECLIRVGLYQIIYQKTPDHAAVGETVSALKGLKKPWAKNLVNAVLRNFLRGQVKLQKEMLAEEPARYAFPQWLIDRIRKAWPDNWEEILEQSNLRSPMTLRVNLNHQTRDAYLQQLNDAEIAAGPLEGVSTAVKLTKPQNVKDLPGFSEGSSSVQDGAAQLAGILLDCKEGMQVLDACAAPGGKTGHILESAENLKVIAIDNSETRMKRVSENLERLNLKANLVVADALDTEAYAKDILFDRILLDAPCSATGVIRRHPDIKVLRRNSDIAELQKLQAAMLQALWEKLKPGGLFLYATCSILPEENEDQIRSFLDNNANAEIVAIDSSESLGKQIFPGDNSMDGFYYAKIQKTNNSN</sequence>
<dbReference type="GO" id="GO:0003723">
    <property type="term" value="F:RNA binding"/>
    <property type="evidence" value="ECO:0007669"/>
    <property type="project" value="UniProtKB-UniRule"/>
</dbReference>
<dbReference type="CDD" id="cd02440">
    <property type="entry name" value="AdoMet_MTases"/>
    <property type="match status" value="1"/>
</dbReference>
<evidence type="ECO:0000256" key="4">
    <source>
        <dbReference type="ARBA" id="ARBA00012140"/>
    </source>
</evidence>
<dbReference type="InterPro" id="IPR035926">
    <property type="entry name" value="NusB-like_sf"/>
</dbReference>
<keyword evidence="7 14" id="KW-0489">Methyltransferase</keyword>
<dbReference type="FunFam" id="3.30.70.1170:FF:000002">
    <property type="entry name" value="Ribosomal RNA small subunit methyltransferase B"/>
    <property type="match status" value="1"/>
</dbReference>
<comment type="subcellular location">
    <subcellularLocation>
        <location evidence="2">Cytoplasm</location>
    </subcellularLocation>
</comment>
<dbReference type="InterPro" id="IPR006027">
    <property type="entry name" value="NusB_RsmB_TIM44"/>
</dbReference>
<dbReference type="PROSITE" id="PS01153">
    <property type="entry name" value="NOL1_NOP2_SUN"/>
    <property type="match status" value="1"/>
</dbReference>
<evidence type="ECO:0000256" key="7">
    <source>
        <dbReference type="ARBA" id="ARBA00022603"/>
    </source>
</evidence>
<dbReference type="GO" id="GO:0009383">
    <property type="term" value="F:rRNA (cytosine-C5-)-methyltransferase activity"/>
    <property type="evidence" value="ECO:0007669"/>
    <property type="project" value="TreeGrafter"/>
</dbReference>
<dbReference type="PANTHER" id="PTHR22807">
    <property type="entry name" value="NOP2 YEAST -RELATED NOL1/NOP2/FMU SUN DOMAIN-CONTAINING"/>
    <property type="match status" value="1"/>
</dbReference>
<feature type="binding site" evidence="14">
    <location>
        <position position="276"/>
    </location>
    <ligand>
        <name>S-adenosyl-L-methionine</name>
        <dbReference type="ChEBI" id="CHEBI:59789"/>
    </ligand>
</feature>
<organism evidence="16 17">
    <name type="scientific">Cocleimonas flava</name>
    <dbReference type="NCBI Taxonomy" id="634765"/>
    <lineage>
        <taxon>Bacteria</taxon>
        <taxon>Pseudomonadati</taxon>
        <taxon>Pseudomonadota</taxon>
        <taxon>Gammaproteobacteria</taxon>
        <taxon>Thiotrichales</taxon>
        <taxon>Thiotrichaceae</taxon>
        <taxon>Cocleimonas</taxon>
    </lineage>
</organism>
<dbReference type="Gene3D" id="1.10.287.730">
    <property type="entry name" value="Helix hairpin bin"/>
    <property type="match status" value="1"/>
</dbReference>
<dbReference type="InterPro" id="IPR001678">
    <property type="entry name" value="MeTrfase_RsmB-F_NOP2_dom"/>
</dbReference>
<evidence type="ECO:0000256" key="6">
    <source>
        <dbReference type="ARBA" id="ARBA00022552"/>
    </source>
</evidence>
<keyword evidence="10 14" id="KW-0694">RNA-binding</keyword>
<dbReference type="FunFam" id="3.40.50.150:FF:000022">
    <property type="entry name" value="Ribosomal RNA small subunit methyltransferase B"/>
    <property type="match status" value="1"/>
</dbReference>
<accession>A0A4R1ENZ9</accession>
<feature type="binding site" evidence="14">
    <location>
        <begin position="253"/>
        <end position="259"/>
    </location>
    <ligand>
        <name>S-adenosyl-L-methionine</name>
        <dbReference type="ChEBI" id="CHEBI:59789"/>
    </ligand>
</feature>
<dbReference type="SUPFAM" id="SSF48013">
    <property type="entry name" value="NusB-like"/>
    <property type="match status" value="1"/>
</dbReference>
<dbReference type="InterPro" id="IPR054728">
    <property type="entry name" value="RsmB-like_ferredoxin"/>
</dbReference>
<dbReference type="SUPFAM" id="SSF53335">
    <property type="entry name" value="S-adenosyl-L-methionine-dependent methyltransferases"/>
    <property type="match status" value="1"/>
</dbReference>
<dbReference type="Pfam" id="PF01189">
    <property type="entry name" value="Methyltr_RsmB-F"/>
    <property type="match status" value="1"/>
</dbReference>
<dbReference type="InterPro" id="IPR004573">
    <property type="entry name" value="rRNA_ssu_MeTfrase_B"/>
</dbReference>
<dbReference type="Gene3D" id="1.10.940.10">
    <property type="entry name" value="NusB-like"/>
    <property type="match status" value="1"/>
</dbReference>
<evidence type="ECO:0000313" key="16">
    <source>
        <dbReference type="EMBL" id="TCJ82997.1"/>
    </source>
</evidence>
<evidence type="ECO:0000313" key="17">
    <source>
        <dbReference type="Proteomes" id="UP000294887"/>
    </source>
</evidence>